<evidence type="ECO:0000313" key="1">
    <source>
        <dbReference type="EMBL" id="WDE06835.1"/>
    </source>
</evidence>
<sequence>MKLFIRQSFTQADQSQSNIIQGVIDLIKEQFPKSCFLTGEHASCSASFIENFETTTGQIFTPKTFRNYRIGLINEADALVFIRTSMSESGAFELSYNLHAGKPKPVFYAHWRYAPIKTTLLRELDLEFPVRYCEFVQPEDLREEFAAFVNEYQLFAGETVQADGNRLITETV</sequence>
<protein>
    <submittedName>
        <fullName evidence="1">Uncharacterized protein</fullName>
    </submittedName>
</protein>
<accession>A0AAE9Z549</accession>
<gene>
    <name evidence="1" type="ORF">SG34_008020</name>
</gene>
<name>A0AAE9Z549_9GAMM</name>
<dbReference type="EMBL" id="CP059733">
    <property type="protein sequence ID" value="WDE06835.1"/>
    <property type="molecule type" value="Genomic_DNA"/>
</dbReference>
<organism evidence="1 2">
    <name type="scientific">Thalassomonas viridans</name>
    <dbReference type="NCBI Taxonomy" id="137584"/>
    <lineage>
        <taxon>Bacteria</taxon>
        <taxon>Pseudomonadati</taxon>
        <taxon>Pseudomonadota</taxon>
        <taxon>Gammaproteobacteria</taxon>
        <taxon>Alteromonadales</taxon>
        <taxon>Colwelliaceae</taxon>
        <taxon>Thalassomonas</taxon>
    </lineage>
</organism>
<keyword evidence="2" id="KW-1185">Reference proteome</keyword>
<proteinExistence type="predicted"/>
<dbReference type="RefSeq" id="WP_053047589.1">
    <property type="nucleotide sequence ID" value="NZ_CP059733.1"/>
</dbReference>
<dbReference type="Proteomes" id="UP000032352">
    <property type="component" value="Chromosome"/>
</dbReference>
<evidence type="ECO:0000313" key="2">
    <source>
        <dbReference type="Proteomes" id="UP000032352"/>
    </source>
</evidence>
<dbReference type="KEGG" id="tvd:SG34_008020"/>
<reference evidence="1 2" key="2">
    <citation type="journal article" date="2022" name="Mar. Drugs">
        <title>Bioassay-Guided Fractionation Leads to the Detection of Cholic Acid Generated by the Rare Thalassomonas sp.</title>
        <authorList>
            <person name="Pheiffer F."/>
            <person name="Schneider Y.K."/>
            <person name="Hansen E.H."/>
            <person name="Andersen J.H."/>
            <person name="Isaksson J."/>
            <person name="Busche T."/>
            <person name="R C."/>
            <person name="Kalinowski J."/>
            <person name="Zyl L.V."/>
            <person name="Trindade M."/>
        </authorList>
    </citation>
    <scope>NUCLEOTIDE SEQUENCE [LARGE SCALE GENOMIC DNA]</scope>
    <source>
        <strain evidence="1 2">XOM25</strain>
    </source>
</reference>
<reference evidence="1 2" key="1">
    <citation type="journal article" date="2015" name="Genome Announc.">
        <title>Draft Genome Sequences of Marine Isolates of Thalassomonas viridans and Thalassomonas actiniarum.</title>
        <authorList>
            <person name="Olonade I."/>
            <person name="van Zyl L.J."/>
            <person name="Trindade M."/>
        </authorList>
    </citation>
    <scope>NUCLEOTIDE SEQUENCE [LARGE SCALE GENOMIC DNA]</scope>
    <source>
        <strain evidence="1 2">XOM25</strain>
    </source>
</reference>
<dbReference type="AlphaFoldDB" id="A0AAE9Z549"/>